<protein>
    <submittedName>
        <fullName evidence="12">Transglycosylase domain-containing protein</fullName>
    </submittedName>
</protein>
<dbReference type="InterPro" id="IPR001460">
    <property type="entry name" value="PCN-bd_Tpept"/>
</dbReference>
<reference evidence="12 13" key="1">
    <citation type="submission" date="2023-06" db="EMBL/GenBank/DDBJ databases">
        <title>Five Gram-positive bacteria isolated from mangrove sediments in Shenzhen, Guangdong, China.</title>
        <authorList>
            <person name="Yu S."/>
            <person name="Zheng W."/>
            <person name="Huang Y."/>
        </authorList>
    </citation>
    <scope>NUCLEOTIDE SEQUENCE [LARGE SCALE GENOMIC DNA]</scope>
    <source>
        <strain evidence="12 13">SaN35-3</strain>
    </source>
</reference>
<evidence type="ECO:0000256" key="6">
    <source>
        <dbReference type="ARBA" id="ARBA00023268"/>
    </source>
</evidence>
<keyword evidence="13" id="KW-1185">Reference proteome</keyword>
<evidence type="ECO:0000256" key="3">
    <source>
        <dbReference type="ARBA" id="ARBA00022676"/>
    </source>
</evidence>
<keyword evidence="9" id="KW-0472">Membrane</keyword>
<evidence type="ECO:0000256" key="1">
    <source>
        <dbReference type="ARBA" id="ARBA00022645"/>
    </source>
</evidence>
<comment type="catalytic activity">
    <reaction evidence="7">
        <text>Preferential cleavage: (Ac)2-L-Lys-D-Ala-|-D-Ala. Also transpeptidation of peptidyl-alanyl moieties that are N-acyl substituents of D-alanine.</text>
        <dbReference type="EC" id="3.4.16.4"/>
    </reaction>
</comment>
<name>A0ABY9JWC0_9BACI</name>
<dbReference type="InterPro" id="IPR012338">
    <property type="entry name" value="Beta-lactam/transpept-like"/>
</dbReference>
<dbReference type="InterPro" id="IPR036950">
    <property type="entry name" value="PBP_transglycosylase"/>
</dbReference>
<evidence type="ECO:0000313" key="13">
    <source>
        <dbReference type="Proteomes" id="UP001197974"/>
    </source>
</evidence>
<dbReference type="EMBL" id="CP129013">
    <property type="protein sequence ID" value="WLR43702.1"/>
    <property type="molecule type" value="Genomic_DNA"/>
</dbReference>
<dbReference type="SUPFAM" id="SSF56601">
    <property type="entry name" value="beta-lactamase/transpeptidase-like"/>
    <property type="match status" value="1"/>
</dbReference>
<keyword evidence="9" id="KW-1133">Transmembrane helix</keyword>
<evidence type="ECO:0000256" key="9">
    <source>
        <dbReference type="SAM" id="Phobius"/>
    </source>
</evidence>
<keyword evidence="9" id="KW-0812">Transmembrane</keyword>
<evidence type="ECO:0000256" key="2">
    <source>
        <dbReference type="ARBA" id="ARBA00022670"/>
    </source>
</evidence>
<feature type="domain" description="Penicillin-binding protein transpeptidase" evidence="10">
    <location>
        <begin position="343"/>
        <end position="561"/>
    </location>
</feature>
<evidence type="ECO:0000259" key="10">
    <source>
        <dbReference type="Pfam" id="PF00905"/>
    </source>
</evidence>
<dbReference type="PANTHER" id="PTHR32282">
    <property type="entry name" value="BINDING PROTEIN TRANSPEPTIDASE, PUTATIVE-RELATED"/>
    <property type="match status" value="1"/>
</dbReference>
<dbReference type="InterPro" id="IPR023346">
    <property type="entry name" value="Lysozyme-like_dom_sf"/>
</dbReference>
<keyword evidence="5" id="KW-0378">Hydrolase</keyword>
<keyword evidence="6" id="KW-0511">Multifunctional enzyme</keyword>
<dbReference type="Pfam" id="PF00905">
    <property type="entry name" value="Transpeptidase"/>
    <property type="match status" value="1"/>
</dbReference>
<gene>
    <name evidence="12" type="ORF">LC087_06065</name>
</gene>
<dbReference type="SUPFAM" id="SSF53955">
    <property type="entry name" value="Lysozyme-like"/>
    <property type="match status" value="1"/>
</dbReference>
<keyword evidence="2" id="KW-0645">Protease</keyword>
<feature type="domain" description="Glycosyl transferase family 51" evidence="11">
    <location>
        <begin position="78"/>
        <end position="253"/>
    </location>
</feature>
<dbReference type="PANTHER" id="PTHR32282:SF29">
    <property type="entry name" value="PENICILLIN-BINDING PROTEIN 1A"/>
    <property type="match status" value="1"/>
</dbReference>
<keyword evidence="4" id="KW-0808">Transferase</keyword>
<accession>A0ABY9JWC0</accession>
<dbReference type="RefSeq" id="WP_306020339.1">
    <property type="nucleotide sequence ID" value="NZ_CP129013.1"/>
</dbReference>
<evidence type="ECO:0000256" key="5">
    <source>
        <dbReference type="ARBA" id="ARBA00022801"/>
    </source>
</evidence>
<proteinExistence type="predicted"/>
<evidence type="ECO:0000256" key="7">
    <source>
        <dbReference type="ARBA" id="ARBA00034000"/>
    </source>
</evidence>
<dbReference type="InterPro" id="IPR050396">
    <property type="entry name" value="Glycosyltr_51/Transpeptidase"/>
</dbReference>
<evidence type="ECO:0000259" key="11">
    <source>
        <dbReference type="Pfam" id="PF00912"/>
    </source>
</evidence>
<dbReference type="Gene3D" id="3.40.710.10">
    <property type="entry name" value="DD-peptidase/beta-lactamase superfamily"/>
    <property type="match status" value="1"/>
</dbReference>
<keyword evidence="1" id="KW-0121">Carboxypeptidase</keyword>
<evidence type="ECO:0000256" key="4">
    <source>
        <dbReference type="ARBA" id="ARBA00022679"/>
    </source>
</evidence>
<dbReference type="Pfam" id="PF00912">
    <property type="entry name" value="Transgly"/>
    <property type="match status" value="1"/>
</dbReference>
<comment type="catalytic activity">
    <reaction evidence="8">
        <text>[GlcNAc-(1-&gt;4)-Mur2Ac(oyl-L-Ala-gamma-D-Glu-L-Lys-D-Ala-D-Ala)](n)-di-trans,octa-cis-undecaprenyl diphosphate + beta-D-GlcNAc-(1-&gt;4)-Mur2Ac(oyl-L-Ala-gamma-D-Glu-L-Lys-D-Ala-D-Ala)-di-trans,octa-cis-undecaprenyl diphosphate = [GlcNAc-(1-&gt;4)-Mur2Ac(oyl-L-Ala-gamma-D-Glu-L-Lys-D-Ala-D-Ala)](n+1)-di-trans,octa-cis-undecaprenyl diphosphate + di-trans,octa-cis-undecaprenyl diphosphate + H(+)</text>
        <dbReference type="Rhea" id="RHEA:23708"/>
        <dbReference type="Rhea" id="RHEA-COMP:9602"/>
        <dbReference type="Rhea" id="RHEA-COMP:9603"/>
        <dbReference type="ChEBI" id="CHEBI:15378"/>
        <dbReference type="ChEBI" id="CHEBI:58405"/>
        <dbReference type="ChEBI" id="CHEBI:60033"/>
        <dbReference type="ChEBI" id="CHEBI:78435"/>
        <dbReference type="EC" id="2.4.99.28"/>
    </reaction>
</comment>
<feature type="transmembrane region" description="Helical" evidence="9">
    <location>
        <begin position="31"/>
        <end position="54"/>
    </location>
</feature>
<organism evidence="12 13">
    <name type="scientific">Bacillus carboniphilus</name>
    <dbReference type="NCBI Taxonomy" id="86663"/>
    <lineage>
        <taxon>Bacteria</taxon>
        <taxon>Bacillati</taxon>
        <taxon>Bacillota</taxon>
        <taxon>Bacilli</taxon>
        <taxon>Bacillales</taxon>
        <taxon>Bacillaceae</taxon>
        <taxon>Bacillus</taxon>
    </lineage>
</organism>
<evidence type="ECO:0000313" key="12">
    <source>
        <dbReference type="EMBL" id="WLR43702.1"/>
    </source>
</evidence>
<sequence length="569" mass="63198">MTEQYKSRIEKRKKTQGKKKPKSKWIILKKIILAMFALAIVVIIAGGATFAYYISDAPELNEDLLKGNLSSKIYDRDGNEIGEIGAEKRRYVSYDEIPDDLKNAFLATEDTRFFEHHGLDIIRLGGAVIANITNGFGSEGASTITQQLVKNSFLSSEKTLKRKSQELWLSFQVERNYSKEEIFEMYLNRIYYSGNNYGVAKAAELFYGEEELKDLELHEAAMLAGIPKNPSAYNPINNPEDAKKRRDIVLSLMEKNDFITAEQAEEAKAVSIDQTLVEQEQTQSKYYAFVEEVSEEIQAELGIDPGTAGLTINTTLDTKAQDHVDKMLNEDLIAFPDDELQAGITLLDTKTGEILAIGGGRNIPVGGLNYATDTYRQPGSTMKPIVDYGPAIEYLKWPTYHPLTDEKITYSNGDSISNYDNSYIGNKSIRYHLKKSRNIPALKTYQQVVKEVEFEGVNEFTSSIGVPLQKEVEANAIGGGDELSVMQLAGAYAAFGNEGIYNKPHTVRSVEFPDGQTVELQPEGTKAMSDYTAFMITDMLKDVVTSGTGTAAAVPGVKIAGENRNNKFK</sequence>
<evidence type="ECO:0000256" key="8">
    <source>
        <dbReference type="ARBA" id="ARBA00049902"/>
    </source>
</evidence>
<dbReference type="Proteomes" id="UP001197974">
    <property type="component" value="Chromosome"/>
</dbReference>
<dbReference type="InterPro" id="IPR001264">
    <property type="entry name" value="Glyco_trans_51"/>
</dbReference>
<keyword evidence="3" id="KW-0328">Glycosyltransferase</keyword>
<dbReference type="Gene3D" id="1.10.3810.10">
    <property type="entry name" value="Biosynthetic peptidoglycan transglycosylase-like"/>
    <property type="match status" value="1"/>
</dbReference>